<keyword evidence="2" id="KW-1185">Reference proteome</keyword>
<comment type="caution">
    <text evidence="1">The sequence shown here is derived from an EMBL/GenBank/DDBJ whole genome shotgun (WGS) entry which is preliminary data.</text>
</comment>
<dbReference type="Proteomes" id="UP001161389">
    <property type="component" value="Unassembled WGS sequence"/>
</dbReference>
<evidence type="ECO:0000313" key="1">
    <source>
        <dbReference type="EMBL" id="GLQ32748.1"/>
    </source>
</evidence>
<accession>A0AA37SDW9</accession>
<dbReference type="EMBL" id="BSNM01000016">
    <property type="protein sequence ID" value="GLQ32748.1"/>
    <property type="molecule type" value="Genomic_DNA"/>
</dbReference>
<reference evidence="1" key="2">
    <citation type="submission" date="2023-01" db="EMBL/GenBank/DDBJ databases">
        <title>Draft genome sequence of Litoribrevibacter albus strain NBRC 110071.</title>
        <authorList>
            <person name="Sun Q."/>
            <person name="Mori K."/>
        </authorList>
    </citation>
    <scope>NUCLEOTIDE SEQUENCE</scope>
    <source>
        <strain evidence="1">NBRC 110071</strain>
    </source>
</reference>
<dbReference type="RefSeq" id="WP_284382863.1">
    <property type="nucleotide sequence ID" value="NZ_BSNM01000016.1"/>
</dbReference>
<evidence type="ECO:0000313" key="2">
    <source>
        <dbReference type="Proteomes" id="UP001161389"/>
    </source>
</evidence>
<gene>
    <name evidence="1" type="ORF">GCM10007876_32270</name>
</gene>
<proteinExistence type="predicted"/>
<reference evidence="1" key="1">
    <citation type="journal article" date="2014" name="Int. J. Syst. Evol. Microbiol.">
        <title>Complete genome sequence of Corynebacterium casei LMG S-19264T (=DSM 44701T), isolated from a smear-ripened cheese.</title>
        <authorList>
            <consortium name="US DOE Joint Genome Institute (JGI-PGF)"/>
            <person name="Walter F."/>
            <person name="Albersmeier A."/>
            <person name="Kalinowski J."/>
            <person name="Ruckert C."/>
        </authorList>
    </citation>
    <scope>NUCLEOTIDE SEQUENCE</scope>
    <source>
        <strain evidence="1">NBRC 110071</strain>
    </source>
</reference>
<sequence>MGSLDSWSVEFEKIGWFIPPYVSMSQMDKILSKNVKNQSYITQAELEIILADLYSPLNMANLYVEKYSKTPFIKDYIEVLGDGLEAHFLGLHYAAVATLIPVVEGISRRLAKKRNVEHRYIKQTIKNLCESCKTEVNSRKLGAYEEVESMIDSFKEFSTKKLYIDSSQYPHSDYTNRNGITHAAYDDSDYGTPINFYKTVAAINSLCFLSEIDSSLSWFPPKESESGSKMSLFFSKCQEQSNIRERSF</sequence>
<protein>
    <submittedName>
        <fullName evidence="1">Uncharacterized protein</fullName>
    </submittedName>
</protein>
<organism evidence="1 2">
    <name type="scientific">Litoribrevibacter albus</name>
    <dbReference type="NCBI Taxonomy" id="1473156"/>
    <lineage>
        <taxon>Bacteria</taxon>
        <taxon>Pseudomonadati</taxon>
        <taxon>Pseudomonadota</taxon>
        <taxon>Gammaproteobacteria</taxon>
        <taxon>Oceanospirillales</taxon>
        <taxon>Oceanospirillaceae</taxon>
        <taxon>Litoribrevibacter</taxon>
    </lineage>
</organism>
<dbReference type="AlphaFoldDB" id="A0AA37SDW9"/>
<name>A0AA37SDW9_9GAMM</name>